<evidence type="ECO:0000313" key="2">
    <source>
        <dbReference type="EMBL" id="ACE86045.1"/>
    </source>
</evidence>
<dbReference type="OrthoDB" id="8558695at2"/>
<sequence>MKRFTLIATMLGLLVSLTSQAAPVVSLSAAGELNTSVADATIIDFNDGCGYALCSGDFVIASGSLSGYYASPAGVDSPYLSVPNPSATTKTAEFSLGTLANYFGLYWGSIDAYNFISFYLNDTLVASYSGSDIVGQFADGNQISLSSNRYINFDFGSSVFDKVTLFSNGFAFESDNHAFKTIASLSEPAPALLMLLGLASLGLIRRRAQA</sequence>
<organism evidence="2 3">
    <name type="scientific">Cellvibrio japonicus (strain Ueda107)</name>
    <name type="common">Pseudomonas fluorescens subsp. cellulosa</name>
    <dbReference type="NCBI Taxonomy" id="498211"/>
    <lineage>
        <taxon>Bacteria</taxon>
        <taxon>Pseudomonadati</taxon>
        <taxon>Pseudomonadota</taxon>
        <taxon>Gammaproteobacteria</taxon>
        <taxon>Cellvibrionales</taxon>
        <taxon>Cellvibrionaceae</taxon>
        <taxon>Cellvibrio</taxon>
    </lineage>
</organism>
<dbReference type="HOGENOM" id="CLU_104539_0_0_6"/>
<dbReference type="KEGG" id="cja:CJA_3507"/>
<accession>B3PG53</accession>
<evidence type="ECO:0000313" key="3">
    <source>
        <dbReference type="Proteomes" id="UP000001036"/>
    </source>
</evidence>
<dbReference type="AlphaFoldDB" id="B3PG53"/>
<proteinExistence type="predicted"/>
<keyword evidence="3" id="KW-1185">Reference proteome</keyword>
<dbReference type="Proteomes" id="UP000001036">
    <property type="component" value="Chromosome"/>
</dbReference>
<name>B3PG53_CELJU</name>
<evidence type="ECO:0000256" key="1">
    <source>
        <dbReference type="SAM" id="SignalP"/>
    </source>
</evidence>
<feature type="signal peptide" evidence="1">
    <location>
        <begin position="1"/>
        <end position="21"/>
    </location>
</feature>
<dbReference type="EMBL" id="CP000934">
    <property type="protein sequence ID" value="ACE86045.1"/>
    <property type="molecule type" value="Genomic_DNA"/>
</dbReference>
<reference evidence="2 3" key="1">
    <citation type="journal article" date="2008" name="J. Bacteriol.">
        <title>Insights into plant cell wall degradation from the genome sequence of the soil bacterium Cellvibrio japonicus.</title>
        <authorList>
            <person name="Deboy R.T."/>
            <person name="Mongodin E.F."/>
            <person name="Fouts D.E."/>
            <person name="Tailford L.E."/>
            <person name="Khouri H."/>
            <person name="Emerson J.B."/>
            <person name="Mohamoud Y."/>
            <person name="Watkins K."/>
            <person name="Henrissat B."/>
            <person name="Gilbert H.J."/>
            <person name="Nelson K.E."/>
        </authorList>
    </citation>
    <scope>NUCLEOTIDE SEQUENCE [LARGE SCALE GENOMIC DNA]</scope>
    <source>
        <strain evidence="2 3">Ueda107</strain>
    </source>
</reference>
<dbReference type="eggNOG" id="COG3210">
    <property type="taxonomic scope" value="Bacteria"/>
</dbReference>
<dbReference type="RefSeq" id="WP_012489082.1">
    <property type="nucleotide sequence ID" value="NC_010995.1"/>
</dbReference>
<dbReference type="STRING" id="498211.CJA_3507"/>
<keyword evidence="1" id="KW-0732">Signal</keyword>
<feature type="chain" id="PRO_5002796563" evidence="1">
    <location>
        <begin position="22"/>
        <end position="210"/>
    </location>
</feature>
<protein>
    <submittedName>
        <fullName evidence="2">PEP-CTERM putative exosortase interaction domain protein</fullName>
    </submittedName>
</protein>
<gene>
    <name evidence="2" type="ordered locus">CJA_3507</name>
</gene>